<dbReference type="FunFam" id="1.10.10.10:FF:000001">
    <property type="entry name" value="LysR family transcriptional regulator"/>
    <property type="match status" value="1"/>
</dbReference>
<organism evidence="6 7">
    <name type="scientific">Cupriavidus basilensis</name>
    <dbReference type="NCBI Taxonomy" id="68895"/>
    <lineage>
        <taxon>Bacteria</taxon>
        <taxon>Pseudomonadati</taxon>
        <taxon>Pseudomonadota</taxon>
        <taxon>Betaproteobacteria</taxon>
        <taxon>Burkholderiales</taxon>
        <taxon>Burkholderiaceae</taxon>
        <taxon>Cupriavidus</taxon>
    </lineage>
</organism>
<keyword evidence="3" id="KW-0238">DNA-binding</keyword>
<dbReference type="SUPFAM" id="SSF46785">
    <property type="entry name" value="Winged helix' DNA-binding domain"/>
    <property type="match status" value="1"/>
</dbReference>
<sequence length="296" mass="33478">MDSLSGLYAFVRAAQTRSFVAAGRLLGVSPSAIGKSVMRLEARLGIRLFHRSTRQIRLTEEGALFFERCRRILEEIDDAELELSRLQEAPRGRLRISVPAIGYRLLLPDLAAFCAAYPEIEFDLDFSDRMVDVVEEGFDLVIRSGELVDSQLMARRLRPFRQVVCAAPDYFARRGMPRRPKDLEQHVCLRYRFPSSGKLQDWVLTQDADGEEVRLPGTFALNNIEGVLAAAIGGLGICYVPDFVAQEALSDQRLVTALDTYNVVQGTFWMLWPSSRHMLPKLRVLVDFLSRRENPG</sequence>
<dbReference type="GO" id="GO:0006351">
    <property type="term" value="P:DNA-templated transcription"/>
    <property type="evidence" value="ECO:0007669"/>
    <property type="project" value="TreeGrafter"/>
</dbReference>
<dbReference type="PANTHER" id="PTHR30537">
    <property type="entry name" value="HTH-TYPE TRANSCRIPTIONAL REGULATOR"/>
    <property type="match status" value="1"/>
</dbReference>
<dbReference type="Proteomes" id="UP000397656">
    <property type="component" value="Chromosome 1"/>
</dbReference>
<dbReference type="InterPro" id="IPR058163">
    <property type="entry name" value="LysR-type_TF_proteobact-type"/>
</dbReference>
<keyword evidence="4" id="KW-0804">Transcription</keyword>
<dbReference type="Pfam" id="PF03466">
    <property type="entry name" value="LysR_substrate"/>
    <property type="match status" value="1"/>
</dbReference>
<gene>
    <name evidence="6" type="ORF">F7R26_020160</name>
</gene>
<reference evidence="6 7" key="1">
    <citation type="submission" date="2020-10" db="EMBL/GenBank/DDBJ databases">
        <title>Complete genome sequence of Cupriavidus basilensis CCUG 49340T.</title>
        <authorList>
            <person name="Salva-Serra F."/>
            <person name="Donoso R.A."/>
            <person name="Cho K.H."/>
            <person name="Yoo J.A."/>
            <person name="Lee K."/>
            <person name="Yoon S.-H."/>
            <person name="Perez-Pantoja D."/>
            <person name="Moore E.R.B."/>
        </authorList>
    </citation>
    <scope>NUCLEOTIDE SEQUENCE [LARGE SCALE GENOMIC DNA]</scope>
    <source>
        <strain evidence="7">CCUG 49340</strain>
    </source>
</reference>
<dbReference type="InterPro" id="IPR005119">
    <property type="entry name" value="LysR_subst-bd"/>
</dbReference>
<dbReference type="SUPFAM" id="SSF53850">
    <property type="entry name" value="Periplasmic binding protein-like II"/>
    <property type="match status" value="1"/>
</dbReference>
<dbReference type="RefSeq" id="WP_150987559.1">
    <property type="nucleotide sequence ID" value="NZ_CP062803.1"/>
</dbReference>
<dbReference type="GO" id="GO:0043565">
    <property type="term" value="F:sequence-specific DNA binding"/>
    <property type="evidence" value="ECO:0007669"/>
    <property type="project" value="TreeGrafter"/>
</dbReference>
<dbReference type="PROSITE" id="PS50931">
    <property type="entry name" value="HTH_LYSR"/>
    <property type="match status" value="1"/>
</dbReference>
<proteinExistence type="inferred from homology"/>
<evidence type="ECO:0000259" key="5">
    <source>
        <dbReference type="PROSITE" id="PS50931"/>
    </source>
</evidence>
<evidence type="ECO:0000256" key="2">
    <source>
        <dbReference type="ARBA" id="ARBA00023015"/>
    </source>
</evidence>
<accession>A0A643FRF9</accession>
<dbReference type="Pfam" id="PF00126">
    <property type="entry name" value="HTH_1"/>
    <property type="match status" value="1"/>
</dbReference>
<evidence type="ECO:0000256" key="3">
    <source>
        <dbReference type="ARBA" id="ARBA00023125"/>
    </source>
</evidence>
<dbReference type="PANTHER" id="PTHR30537:SF72">
    <property type="entry name" value="LYSR FAMILY TRANSCRIPTIONAL REGULATOR"/>
    <property type="match status" value="1"/>
</dbReference>
<dbReference type="EMBL" id="CP062803">
    <property type="protein sequence ID" value="QOT76405.1"/>
    <property type="molecule type" value="Genomic_DNA"/>
</dbReference>
<dbReference type="GO" id="GO:0003700">
    <property type="term" value="F:DNA-binding transcription factor activity"/>
    <property type="evidence" value="ECO:0007669"/>
    <property type="project" value="InterPro"/>
</dbReference>
<evidence type="ECO:0000256" key="1">
    <source>
        <dbReference type="ARBA" id="ARBA00009437"/>
    </source>
</evidence>
<dbReference type="CDD" id="cd08476">
    <property type="entry name" value="PBP2_CrgA_like_7"/>
    <property type="match status" value="1"/>
</dbReference>
<dbReference type="GeneID" id="98403241"/>
<dbReference type="InterPro" id="IPR036390">
    <property type="entry name" value="WH_DNA-bd_sf"/>
</dbReference>
<protein>
    <submittedName>
        <fullName evidence="6">LysR family transcriptional regulator</fullName>
    </submittedName>
</protein>
<dbReference type="Gene3D" id="3.40.190.290">
    <property type="match status" value="1"/>
</dbReference>
<dbReference type="Gene3D" id="1.10.10.10">
    <property type="entry name" value="Winged helix-like DNA-binding domain superfamily/Winged helix DNA-binding domain"/>
    <property type="match status" value="1"/>
</dbReference>
<name>A0A643FRF9_9BURK</name>
<dbReference type="InterPro" id="IPR036388">
    <property type="entry name" value="WH-like_DNA-bd_sf"/>
</dbReference>
<feature type="domain" description="HTH lysR-type" evidence="5">
    <location>
        <begin position="1"/>
        <end position="59"/>
    </location>
</feature>
<evidence type="ECO:0000256" key="4">
    <source>
        <dbReference type="ARBA" id="ARBA00023163"/>
    </source>
</evidence>
<dbReference type="AlphaFoldDB" id="A0A643FRF9"/>
<comment type="similarity">
    <text evidence="1">Belongs to the LysR transcriptional regulatory family.</text>
</comment>
<evidence type="ECO:0000313" key="7">
    <source>
        <dbReference type="Proteomes" id="UP000397656"/>
    </source>
</evidence>
<evidence type="ECO:0000313" key="6">
    <source>
        <dbReference type="EMBL" id="QOT76405.1"/>
    </source>
</evidence>
<dbReference type="InterPro" id="IPR000847">
    <property type="entry name" value="LysR_HTH_N"/>
</dbReference>
<keyword evidence="2" id="KW-0805">Transcription regulation</keyword>